<dbReference type="AlphaFoldDB" id="A0A1G8DR97"/>
<proteinExistence type="predicted"/>
<sequence length="55" mass="6335">MFKKVEVFYVEKVIRINMFISNSLDPARAYIGGAPSKRLMFSDSKPVRDVRENLA</sequence>
<accession>A0A1G8DR97</accession>
<reference evidence="2" key="1">
    <citation type="submission" date="2016-10" db="EMBL/GenBank/DDBJ databases">
        <authorList>
            <person name="Varghese N."/>
            <person name="Submissions S."/>
        </authorList>
    </citation>
    <scope>NUCLEOTIDE SEQUENCE [LARGE SCALE GENOMIC DNA]</scope>
    <source>
        <strain evidence="2">ATCC 700689</strain>
    </source>
</reference>
<gene>
    <name evidence="1" type="ORF">SAMN05216605_107124</name>
</gene>
<organism evidence="1 2">
    <name type="scientific">Pseudomonas abietaniphila</name>
    <dbReference type="NCBI Taxonomy" id="89065"/>
    <lineage>
        <taxon>Bacteria</taxon>
        <taxon>Pseudomonadati</taxon>
        <taxon>Pseudomonadota</taxon>
        <taxon>Gammaproteobacteria</taxon>
        <taxon>Pseudomonadales</taxon>
        <taxon>Pseudomonadaceae</taxon>
        <taxon>Pseudomonas</taxon>
    </lineage>
</organism>
<dbReference type="EMBL" id="FNCO01000007">
    <property type="protein sequence ID" value="SDH60214.1"/>
    <property type="molecule type" value="Genomic_DNA"/>
</dbReference>
<dbReference type="Proteomes" id="UP000182894">
    <property type="component" value="Unassembled WGS sequence"/>
</dbReference>
<protein>
    <submittedName>
        <fullName evidence="1">Uncharacterized protein</fullName>
    </submittedName>
</protein>
<dbReference type="STRING" id="89065.SAMN05216605_107124"/>
<evidence type="ECO:0000313" key="1">
    <source>
        <dbReference type="EMBL" id="SDH60214.1"/>
    </source>
</evidence>
<name>A0A1G8DR97_9PSED</name>
<evidence type="ECO:0000313" key="2">
    <source>
        <dbReference type="Proteomes" id="UP000182894"/>
    </source>
</evidence>
<keyword evidence="2" id="KW-1185">Reference proteome</keyword>